<evidence type="ECO:0000313" key="1">
    <source>
        <dbReference type="EMBL" id="JAD79025.1"/>
    </source>
</evidence>
<proteinExistence type="predicted"/>
<protein>
    <submittedName>
        <fullName evidence="1">Uncharacterized protein</fullName>
    </submittedName>
</protein>
<dbReference type="EMBL" id="GBRH01218870">
    <property type="protein sequence ID" value="JAD79025.1"/>
    <property type="molecule type" value="Transcribed_RNA"/>
</dbReference>
<name>A0A0A9D049_ARUDO</name>
<reference evidence="1" key="1">
    <citation type="submission" date="2014-09" db="EMBL/GenBank/DDBJ databases">
        <authorList>
            <person name="Magalhaes I.L.F."/>
            <person name="Oliveira U."/>
            <person name="Santos F.R."/>
            <person name="Vidigal T.H.D.A."/>
            <person name="Brescovit A.D."/>
            <person name="Santos A.J."/>
        </authorList>
    </citation>
    <scope>NUCLEOTIDE SEQUENCE</scope>
    <source>
        <tissue evidence="1">Shoot tissue taken approximately 20 cm above the soil surface</tissue>
    </source>
</reference>
<accession>A0A0A9D049</accession>
<sequence length="65" mass="7340">MLILGIAGCATLIHLRQVAIFPELTSLIKENPKKPMKGDLNCFRLLQDMEEPIKNHVLDALQEVQ</sequence>
<dbReference type="AlphaFoldDB" id="A0A0A9D049"/>
<organism evidence="1">
    <name type="scientific">Arundo donax</name>
    <name type="common">Giant reed</name>
    <name type="synonym">Donax arundinaceus</name>
    <dbReference type="NCBI Taxonomy" id="35708"/>
    <lineage>
        <taxon>Eukaryota</taxon>
        <taxon>Viridiplantae</taxon>
        <taxon>Streptophyta</taxon>
        <taxon>Embryophyta</taxon>
        <taxon>Tracheophyta</taxon>
        <taxon>Spermatophyta</taxon>
        <taxon>Magnoliopsida</taxon>
        <taxon>Liliopsida</taxon>
        <taxon>Poales</taxon>
        <taxon>Poaceae</taxon>
        <taxon>PACMAD clade</taxon>
        <taxon>Arundinoideae</taxon>
        <taxon>Arundineae</taxon>
        <taxon>Arundo</taxon>
    </lineage>
</organism>
<reference evidence="1" key="2">
    <citation type="journal article" date="2015" name="Data Brief">
        <title>Shoot transcriptome of the giant reed, Arundo donax.</title>
        <authorList>
            <person name="Barrero R.A."/>
            <person name="Guerrero F.D."/>
            <person name="Moolhuijzen P."/>
            <person name="Goolsby J.A."/>
            <person name="Tidwell J."/>
            <person name="Bellgard S.E."/>
            <person name="Bellgard M.I."/>
        </authorList>
    </citation>
    <scope>NUCLEOTIDE SEQUENCE</scope>
    <source>
        <tissue evidence="1">Shoot tissue taken approximately 20 cm above the soil surface</tissue>
    </source>
</reference>